<keyword evidence="2" id="KW-1185">Reference proteome</keyword>
<comment type="caution">
    <text evidence="1">The sequence shown here is derived from an EMBL/GenBank/DDBJ whole genome shotgun (WGS) entry which is preliminary data.</text>
</comment>
<reference evidence="1" key="1">
    <citation type="submission" date="2019-09" db="EMBL/GenBank/DDBJ databases">
        <title>Draft genome information of white flower Hibiscus syriacus.</title>
        <authorList>
            <person name="Kim Y.-M."/>
        </authorList>
    </citation>
    <scope>NUCLEOTIDE SEQUENCE [LARGE SCALE GENOMIC DNA]</scope>
    <source>
        <strain evidence="1">YM2019G1</strain>
    </source>
</reference>
<evidence type="ECO:0000313" key="1">
    <source>
        <dbReference type="EMBL" id="KAE8673876.1"/>
    </source>
</evidence>
<organism evidence="1 2">
    <name type="scientific">Hibiscus syriacus</name>
    <name type="common">Rose of Sharon</name>
    <dbReference type="NCBI Taxonomy" id="106335"/>
    <lineage>
        <taxon>Eukaryota</taxon>
        <taxon>Viridiplantae</taxon>
        <taxon>Streptophyta</taxon>
        <taxon>Embryophyta</taxon>
        <taxon>Tracheophyta</taxon>
        <taxon>Spermatophyta</taxon>
        <taxon>Magnoliopsida</taxon>
        <taxon>eudicotyledons</taxon>
        <taxon>Gunneridae</taxon>
        <taxon>Pentapetalae</taxon>
        <taxon>rosids</taxon>
        <taxon>malvids</taxon>
        <taxon>Malvales</taxon>
        <taxon>Malvaceae</taxon>
        <taxon>Malvoideae</taxon>
        <taxon>Hibiscus</taxon>
    </lineage>
</organism>
<dbReference type="AlphaFoldDB" id="A0A6A2Y9H3"/>
<sequence>MDEEKDKKIQELMAELRIKKRLSASYREQLVASVKEVEDHNYDMSMKVQRTLDNLKKLDAGAKELLSG</sequence>
<dbReference type="Proteomes" id="UP000436088">
    <property type="component" value="Unassembled WGS sequence"/>
</dbReference>
<dbReference type="EMBL" id="VEPZ02001421">
    <property type="protein sequence ID" value="KAE8673876.1"/>
    <property type="molecule type" value="Genomic_DNA"/>
</dbReference>
<name>A0A6A2Y9H3_HIBSY</name>
<proteinExistence type="predicted"/>
<gene>
    <name evidence="1" type="ORF">F3Y22_tig00111769pilonHSYRG00064</name>
</gene>
<evidence type="ECO:0000313" key="2">
    <source>
        <dbReference type="Proteomes" id="UP000436088"/>
    </source>
</evidence>
<protein>
    <submittedName>
        <fullName evidence="1">Far-red impaired responsive (FAR1) family protein</fullName>
    </submittedName>
</protein>
<accession>A0A6A2Y9H3</accession>